<sequence length="305" mass="32066">MRYMAFDRPVLGRTPGLTFWRLLGSGRGASTSMGADLRRWALLAVWRDERDLDRFLSDSPVAARWRSEARESWQVRLVPLASRGRWDGVDPFGPLPAGPSALSPATGDLSAPPPGTGGPSGPLSRDVLGLPPREAPGFPSSGTSGLPPGDASGFSPGSASGLPHDASGFSPEGASGLPFGSTPSFSPGGAHGPDPGGPVAVLTRASIRPARLVAFYRSVPGVDRLLAEQEGCLASVGVGEWPLARQGTFSLWRDAAAVRDFAHRGSAHRRVIGRTRAEGWYSEELFARFSPYASEGTWDGADPLA</sequence>
<keyword evidence="3" id="KW-1185">Reference proteome</keyword>
<dbReference type="InterPro" id="IPR049574">
    <property type="entry name" value="CrtA-like"/>
</dbReference>
<dbReference type="Proteomes" id="UP001589610">
    <property type="component" value="Unassembled WGS sequence"/>
</dbReference>
<evidence type="ECO:0008006" key="4">
    <source>
        <dbReference type="Google" id="ProtNLM"/>
    </source>
</evidence>
<evidence type="ECO:0000313" key="2">
    <source>
        <dbReference type="EMBL" id="MFB9681027.1"/>
    </source>
</evidence>
<gene>
    <name evidence="2" type="ORF">ACFFRH_36595</name>
</gene>
<name>A0ABV5TPH1_9ACTN</name>
<comment type="caution">
    <text evidence="2">The sequence shown here is derived from an EMBL/GenBank/DDBJ whole genome shotgun (WGS) entry which is preliminary data.</text>
</comment>
<evidence type="ECO:0000313" key="3">
    <source>
        <dbReference type="Proteomes" id="UP001589610"/>
    </source>
</evidence>
<organism evidence="2 3">
    <name type="scientific">Streptosporangium vulgare</name>
    <dbReference type="NCBI Taxonomy" id="46190"/>
    <lineage>
        <taxon>Bacteria</taxon>
        <taxon>Bacillati</taxon>
        <taxon>Actinomycetota</taxon>
        <taxon>Actinomycetes</taxon>
        <taxon>Streptosporangiales</taxon>
        <taxon>Streptosporangiaceae</taxon>
        <taxon>Streptosporangium</taxon>
    </lineage>
</organism>
<dbReference type="CDD" id="cd21650">
    <property type="entry name" value="CrtA-like"/>
    <property type="match status" value="1"/>
</dbReference>
<protein>
    <recommendedName>
        <fullName evidence="4">Spheroidene monooxygenase</fullName>
    </recommendedName>
</protein>
<reference evidence="2 3" key="1">
    <citation type="submission" date="2024-09" db="EMBL/GenBank/DDBJ databases">
        <authorList>
            <person name="Sun Q."/>
            <person name="Mori K."/>
        </authorList>
    </citation>
    <scope>NUCLEOTIDE SEQUENCE [LARGE SCALE GENOMIC DNA]</scope>
    <source>
        <strain evidence="2 3">JCM 3028</strain>
    </source>
</reference>
<dbReference type="EMBL" id="JBHMBS010000029">
    <property type="protein sequence ID" value="MFB9681027.1"/>
    <property type="molecule type" value="Genomic_DNA"/>
</dbReference>
<feature type="region of interest" description="Disordered" evidence="1">
    <location>
        <begin position="91"/>
        <end position="197"/>
    </location>
</feature>
<dbReference type="RefSeq" id="WP_344749411.1">
    <property type="nucleotide sequence ID" value="NZ_BAAAWW010000193.1"/>
</dbReference>
<proteinExistence type="predicted"/>
<evidence type="ECO:0000256" key="1">
    <source>
        <dbReference type="SAM" id="MobiDB-lite"/>
    </source>
</evidence>
<accession>A0ABV5TPH1</accession>